<dbReference type="Proteomes" id="UP000035720">
    <property type="component" value="Unassembled WGS sequence"/>
</dbReference>
<feature type="compositionally biased region" description="Basic and acidic residues" evidence="1">
    <location>
        <begin position="69"/>
        <end position="79"/>
    </location>
</feature>
<evidence type="ECO:0000256" key="1">
    <source>
        <dbReference type="SAM" id="MobiDB-lite"/>
    </source>
</evidence>
<organism evidence="2 3">
    <name type="scientific">Nostocoides jenkinsii Ben 74</name>
    <dbReference type="NCBI Taxonomy" id="1193518"/>
    <lineage>
        <taxon>Bacteria</taxon>
        <taxon>Bacillati</taxon>
        <taxon>Actinomycetota</taxon>
        <taxon>Actinomycetes</taxon>
        <taxon>Micrococcales</taxon>
        <taxon>Intrasporangiaceae</taxon>
        <taxon>Nostocoides</taxon>
    </lineage>
</organism>
<sequence>MRSVALPLPSSPHWAPTSTIAGMSYSFVGGSTDERLAAPAPAHISAHCRNMDIRNGNDPLRMSMFSPTGDKRGRTDSSR</sequence>
<comment type="caution">
    <text evidence="2">The sequence shown here is derived from an EMBL/GenBank/DDBJ whole genome shotgun (WGS) entry which is preliminary data.</text>
</comment>
<accession>A0A077MBL1</accession>
<protein>
    <submittedName>
        <fullName evidence="2">Uncharacterized protein</fullName>
    </submittedName>
</protein>
<name>A0A077MBL1_9MICO</name>
<dbReference type="AlphaFoldDB" id="A0A077MBL1"/>
<dbReference type="STRING" id="1193518.BN13_810012"/>
<dbReference type="EMBL" id="CAJC01000196">
    <property type="protein sequence ID" value="CCI54746.1"/>
    <property type="molecule type" value="Genomic_DNA"/>
</dbReference>
<reference evidence="2 3" key="1">
    <citation type="journal article" date="2013" name="ISME J.">
        <title>A metabolic model for members of the genus Tetrasphaera involved in enhanced biological phosphorus removal.</title>
        <authorList>
            <person name="Kristiansen R."/>
            <person name="Nguyen H.T.T."/>
            <person name="Saunders A.M."/>
            <person name="Nielsen J.L."/>
            <person name="Wimmer R."/>
            <person name="Le V.Q."/>
            <person name="McIlroy S.J."/>
            <person name="Petrovski S."/>
            <person name="Seviour R.J."/>
            <person name="Calteau A."/>
            <person name="Nielsen K.L."/>
            <person name="Nielsen P.H."/>
        </authorList>
    </citation>
    <scope>NUCLEOTIDE SEQUENCE [LARGE SCALE GENOMIC DNA]</scope>
    <source>
        <strain evidence="2 3">Ben 74</strain>
    </source>
</reference>
<gene>
    <name evidence="2" type="ORF">BN13_810012</name>
</gene>
<keyword evidence="3" id="KW-1185">Reference proteome</keyword>
<evidence type="ECO:0000313" key="3">
    <source>
        <dbReference type="Proteomes" id="UP000035720"/>
    </source>
</evidence>
<evidence type="ECO:0000313" key="2">
    <source>
        <dbReference type="EMBL" id="CCI54746.1"/>
    </source>
</evidence>
<feature type="region of interest" description="Disordered" evidence="1">
    <location>
        <begin position="55"/>
        <end position="79"/>
    </location>
</feature>
<proteinExistence type="predicted"/>